<dbReference type="EnsemblMetazoa" id="CapteT219034">
    <property type="protein sequence ID" value="CapteP219034"/>
    <property type="gene ID" value="CapteG219034"/>
</dbReference>
<keyword evidence="3" id="KW-0399">Innate immunity</keyword>
<keyword evidence="1" id="KW-1017">Isopeptide bond</keyword>
<dbReference type="Proteomes" id="UP000014760">
    <property type="component" value="Unassembled WGS sequence"/>
</dbReference>
<sequence length="485" mass="55833">MYCICDPSLRNPHYVAEHIPEKQALREKQLARDKQDAHLIQSVYHNMLCEYLDLESLIPYMDDKLTSLDLKLDIRNRTGNHREKVDHFINNLVEEGRCVKGWYRTFINALRSSGQNIIADHLDDKPSSKHPMDDQIFKNLLSIFDPCLKGLNPLDIIHELKAEGCITSAEVDEIIREERYRGQEPAMSHLLLLLPMKSQSWFASFKTVMEQKCGHLKTWKIIKEAAQKWELEKETHGASGVRSHQLPRIHGTPSLELMDVSPDEEDLFHDAPHDLECKATEIETSASDQSLVESIHKLMRSIEIVLRKTLTDKNILRLLNNVPGDMFAYDEWLTKMKEGVPKDIKNMQIQRLRVYNKACIIQKMCSNASCLDFLQKGIPREEYQRLAKSKAMSNDKMCALNLIRRIHLNHGRNKDKIIVIQCCKEVAPYLCGLLKEDSKLISLNPTMNAAEAKTKLLVTPYKKMPPNSLRVSYCNSSDIQRLAVH</sequence>
<accession>R7TDS9</accession>
<evidence type="ECO:0000313" key="9">
    <source>
        <dbReference type="Proteomes" id="UP000014760"/>
    </source>
</evidence>
<gene>
    <name evidence="7" type="ORF">CAPTEDRAFT_219034</name>
</gene>
<dbReference type="Gene3D" id="1.10.533.10">
    <property type="entry name" value="Death Domain, Fas"/>
    <property type="match status" value="2"/>
</dbReference>
<dbReference type="InterPro" id="IPR011029">
    <property type="entry name" value="DEATH-like_dom_sf"/>
</dbReference>
<evidence type="ECO:0000313" key="7">
    <source>
        <dbReference type="EMBL" id="ELT91667.1"/>
    </source>
</evidence>
<keyword evidence="5" id="KW-0391">Immunity</keyword>
<reference evidence="9" key="1">
    <citation type="submission" date="2012-12" db="EMBL/GenBank/DDBJ databases">
        <authorList>
            <person name="Hellsten U."/>
            <person name="Grimwood J."/>
            <person name="Chapman J.A."/>
            <person name="Shapiro H."/>
            <person name="Aerts A."/>
            <person name="Otillar R.P."/>
            <person name="Terry A.Y."/>
            <person name="Boore J.L."/>
            <person name="Simakov O."/>
            <person name="Marletaz F."/>
            <person name="Cho S.-J."/>
            <person name="Edsinger-Gonzales E."/>
            <person name="Havlak P."/>
            <person name="Kuo D.-H."/>
            <person name="Larsson T."/>
            <person name="Lv J."/>
            <person name="Arendt D."/>
            <person name="Savage R."/>
            <person name="Osoegawa K."/>
            <person name="de Jong P."/>
            <person name="Lindberg D.R."/>
            <person name="Seaver E.C."/>
            <person name="Weisblat D.A."/>
            <person name="Putnam N.H."/>
            <person name="Grigoriev I.V."/>
            <person name="Rokhsar D.S."/>
        </authorList>
    </citation>
    <scope>NUCLEOTIDE SEQUENCE</scope>
    <source>
        <strain evidence="9">I ESC-2004</strain>
    </source>
</reference>
<dbReference type="EMBL" id="KB310391">
    <property type="protein sequence ID" value="ELT91667.1"/>
    <property type="molecule type" value="Genomic_DNA"/>
</dbReference>
<evidence type="ECO:0000256" key="2">
    <source>
        <dbReference type="ARBA" id="ARBA00022553"/>
    </source>
</evidence>
<keyword evidence="4" id="KW-0832">Ubl conjugation</keyword>
<keyword evidence="9" id="KW-1185">Reference proteome</keyword>
<evidence type="ECO:0000313" key="8">
    <source>
        <dbReference type="EnsemblMetazoa" id="CapteP219034"/>
    </source>
</evidence>
<keyword evidence="2" id="KW-0597">Phosphoprotein</keyword>
<dbReference type="GO" id="GO:0045087">
    <property type="term" value="P:innate immune response"/>
    <property type="evidence" value="ECO:0007669"/>
    <property type="project" value="UniProtKB-KW"/>
</dbReference>
<proteinExistence type="predicted"/>
<name>R7TDS9_CAPTE</name>
<reference evidence="7 9" key="2">
    <citation type="journal article" date="2013" name="Nature">
        <title>Insights into bilaterian evolution from three spiralian genomes.</title>
        <authorList>
            <person name="Simakov O."/>
            <person name="Marletaz F."/>
            <person name="Cho S.J."/>
            <person name="Edsinger-Gonzales E."/>
            <person name="Havlak P."/>
            <person name="Hellsten U."/>
            <person name="Kuo D.H."/>
            <person name="Larsson T."/>
            <person name="Lv J."/>
            <person name="Arendt D."/>
            <person name="Savage R."/>
            <person name="Osoegawa K."/>
            <person name="de Jong P."/>
            <person name="Grimwood J."/>
            <person name="Chapman J.A."/>
            <person name="Shapiro H."/>
            <person name="Aerts A."/>
            <person name="Otillar R.P."/>
            <person name="Terry A.Y."/>
            <person name="Boore J.L."/>
            <person name="Grigoriev I.V."/>
            <person name="Lindberg D.R."/>
            <person name="Seaver E.C."/>
            <person name="Weisblat D.A."/>
            <person name="Putnam N.H."/>
            <person name="Rokhsar D.S."/>
        </authorList>
    </citation>
    <scope>NUCLEOTIDE SEQUENCE</scope>
    <source>
        <strain evidence="7 9">I ESC-2004</strain>
    </source>
</reference>
<dbReference type="EMBL" id="AMQN01002899">
    <property type="status" value="NOT_ANNOTATED_CDS"/>
    <property type="molecule type" value="Genomic_DNA"/>
</dbReference>
<evidence type="ECO:0000256" key="1">
    <source>
        <dbReference type="ARBA" id="ARBA00022499"/>
    </source>
</evidence>
<evidence type="ECO:0000256" key="4">
    <source>
        <dbReference type="ARBA" id="ARBA00022843"/>
    </source>
</evidence>
<protein>
    <recommendedName>
        <fullName evidence="6">Caspase recruitment domain-containing protein</fullName>
    </recommendedName>
</protein>
<dbReference type="InterPro" id="IPR031964">
    <property type="entry name" value="CARD_dom"/>
</dbReference>
<organism evidence="7">
    <name type="scientific">Capitella teleta</name>
    <name type="common">Polychaete worm</name>
    <dbReference type="NCBI Taxonomy" id="283909"/>
    <lineage>
        <taxon>Eukaryota</taxon>
        <taxon>Metazoa</taxon>
        <taxon>Spiralia</taxon>
        <taxon>Lophotrochozoa</taxon>
        <taxon>Annelida</taxon>
        <taxon>Polychaeta</taxon>
        <taxon>Sedentaria</taxon>
        <taxon>Scolecida</taxon>
        <taxon>Capitellidae</taxon>
        <taxon>Capitella</taxon>
    </lineage>
</organism>
<dbReference type="HOGENOM" id="CLU_562902_0_0_1"/>
<evidence type="ECO:0000256" key="3">
    <source>
        <dbReference type="ARBA" id="ARBA00022588"/>
    </source>
</evidence>
<dbReference type="AlphaFoldDB" id="R7TDS9"/>
<dbReference type="GO" id="GO:0005737">
    <property type="term" value="C:cytoplasm"/>
    <property type="evidence" value="ECO:0007669"/>
    <property type="project" value="UniProtKB-ARBA"/>
</dbReference>
<feature type="domain" description="Caspase recruitment" evidence="6">
    <location>
        <begin position="136"/>
        <end position="215"/>
    </location>
</feature>
<dbReference type="Pfam" id="PF16739">
    <property type="entry name" value="CARD_2"/>
    <property type="match status" value="1"/>
</dbReference>
<evidence type="ECO:0000256" key="5">
    <source>
        <dbReference type="ARBA" id="ARBA00022859"/>
    </source>
</evidence>
<evidence type="ECO:0000259" key="6">
    <source>
        <dbReference type="Pfam" id="PF16739"/>
    </source>
</evidence>
<reference evidence="8" key="3">
    <citation type="submission" date="2015-06" db="UniProtKB">
        <authorList>
            <consortium name="EnsemblMetazoa"/>
        </authorList>
    </citation>
    <scope>IDENTIFICATION</scope>
</reference>